<proteinExistence type="predicted"/>
<dbReference type="EMBL" id="JBHSRF010000001">
    <property type="protein sequence ID" value="MFC6079563.1"/>
    <property type="molecule type" value="Genomic_DNA"/>
</dbReference>
<dbReference type="RefSeq" id="WP_380745740.1">
    <property type="nucleotide sequence ID" value="NZ_JBHSRF010000001.1"/>
</dbReference>
<comment type="caution">
    <text evidence="1">The sequence shown here is derived from an EMBL/GenBank/DDBJ whole genome shotgun (WGS) entry which is preliminary data.</text>
</comment>
<name>A0ABW1N9C7_9ACTN</name>
<dbReference type="Proteomes" id="UP001596137">
    <property type="component" value="Unassembled WGS sequence"/>
</dbReference>
<gene>
    <name evidence="1" type="ORF">ACFP1K_00190</name>
</gene>
<dbReference type="Pfam" id="PF02450">
    <property type="entry name" value="LCAT"/>
    <property type="match status" value="1"/>
</dbReference>
<dbReference type="PANTHER" id="PTHR11440">
    <property type="entry name" value="LECITHIN-CHOLESTEROL ACYLTRANSFERASE-RELATED"/>
    <property type="match status" value="1"/>
</dbReference>
<dbReference type="SUPFAM" id="SSF53474">
    <property type="entry name" value="alpha/beta-Hydrolases"/>
    <property type="match status" value="1"/>
</dbReference>
<evidence type="ECO:0000313" key="1">
    <source>
        <dbReference type="EMBL" id="MFC6079563.1"/>
    </source>
</evidence>
<protein>
    <submittedName>
        <fullName evidence="1">Esterase/lipase family protein</fullName>
    </submittedName>
</protein>
<dbReference type="InterPro" id="IPR003386">
    <property type="entry name" value="LACT/PDAT_acylTrfase"/>
</dbReference>
<evidence type="ECO:0000313" key="2">
    <source>
        <dbReference type="Proteomes" id="UP001596137"/>
    </source>
</evidence>
<dbReference type="InterPro" id="IPR029058">
    <property type="entry name" value="AB_hydrolase_fold"/>
</dbReference>
<keyword evidence="2" id="KW-1185">Reference proteome</keyword>
<accession>A0ABW1N9C7</accession>
<sequence>MSERFDDLIVVIPGIIGSVLERDGRPVWDLSLAAMRRVLPPGGLVEGLRLGGKGTVTAPRIIRGLHVIPGLWGIDGYGPLLDHLARVFDVSRGNLVEFPYDWRLSCQVNACRLEATVQRELLRWRETVPGAKVVFVCHSMGGLIARYYLEVLGGREIARGLVTIGTPHQGAAKAAAALSLGLAPGIRSRLGRFGAVLDELRDVVATFRSVHELLPTYRCVDRGNGDLRTLADAGLPDVPTESVRHGAAFHQDILDAVTANGPAPYGLWTFGGHGQPTTLSIRHDAAGLAALPTWNGENPRGDGTVPRFASVPPEFQDDGQVRFSGDRHAALAGARPLLHALHAILTATPVRKYQATVEDVLSLDIPELVPVGEPAEVAVTTGSDRLPLAVTAEHDETGAKVAAPTMRNHGGGRYHTTVTLPRPGPWRLTVKPAVPAGLEPVTEIMVAVATL</sequence>
<dbReference type="Gene3D" id="3.40.50.1820">
    <property type="entry name" value="alpha/beta hydrolase"/>
    <property type="match status" value="1"/>
</dbReference>
<organism evidence="1 2">
    <name type="scientific">Sphaerisporangium aureirubrum</name>
    <dbReference type="NCBI Taxonomy" id="1544736"/>
    <lineage>
        <taxon>Bacteria</taxon>
        <taxon>Bacillati</taxon>
        <taxon>Actinomycetota</taxon>
        <taxon>Actinomycetes</taxon>
        <taxon>Streptosporangiales</taxon>
        <taxon>Streptosporangiaceae</taxon>
        <taxon>Sphaerisporangium</taxon>
    </lineage>
</organism>
<reference evidence="2" key="1">
    <citation type="journal article" date="2019" name="Int. J. Syst. Evol. Microbiol.">
        <title>The Global Catalogue of Microorganisms (GCM) 10K type strain sequencing project: providing services to taxonomists for standard genome sequencing and annotation.</title>
        <authorList>
            <consortium name="The Broad Institute Genomics Platform"/>
            <consortium name="The Broad Institute Genome Sequencing Center for Infectious Disease"/>
            <person name="Wu L."/>
            <person name="Ma J."/>
        </authorList>
    </citation>
    <scope>NUCLEOTIDE SEQUENCE [LARGE SCALE GENOMIC DNA]</scope>
    <source>
        <strain evidence="2">JCM 30346</strain>
    </source>
</reference>